<dbReference type="AlphaFoldDB" id="A0A1V6PSY5"/>
<dbReference type="Pfam" id="PF08501">
    <property type="entry name" value="Shikimate_dh_N"/>
    <property type="match status" value="1"/>
</dbReference>
<dbReference type="InterPro" id="IPR036291">
    <property type="entry name" value="NAD(P)-bd_dom_sf"/>
</dbReference>
<comment type="similarity">
    <text evidence="2">In the N-terminal section; belongs to the shikimate kinase family.</text>
</comment>
<dbReference type="SUPFAM" id="SSF51569">
    <property type="entry name" value="Aldolase"/>
    <property type="match status" value="1"/>
</dbReference>
<dbReference type="EMBL" id="MDYN01000039">
    <property type="protein sequence ID" value="OQD80124.1"/>
    <property type="molecule type" value="Genomic_DNA"/>
</dbReference>
<dbReference type="SUPFAM" id="SSF52540">
    <property type="entry name" value="P-loop containing nucleoside triphosphate hydrolases"/>
    <property type="match status" value="1"/>
</dbReference>
<dbReference type="InterPro" id="IPR006151">
    <property type="entry name" value="Shikm_DH/Glu-tRNA_Rdtase"/>
</dbReference>
<dbReference type="GO" id="GO:0003855">
    <property type="term" value="F:3-dehydroquinate dehydratase activity"/>
    <property type="evidence" value="ECO:0007669"/>
    <property type="project" value="InterPro"/>
</dbReference>
<evidence type="ECO:0000313" key="7">
    <source>
        <dbReference type="Proteomes" id="UP000191672"/>
    </source>
</evidence>
<keyword evidence="7" id="KW-1185">Reference proteome</keyword>
<feature type="domain" description="Quinate/shikimate 5-dehydrogenase/glutamyl-tRNA reductase" evidence="4">
    <location>
        <begin position="627"/>
        <end position="674"/>
    </location>
</feature>
<evidence type="ECO:0000259" key="4">
    <source>
        <dbReference type="Pfam" id="PF01488"/>
    </source>
</evidence>
<evidence type="ECO:0000256" key="2">
    <source>
        <dbReference type="ARBA" id="ARBA00009349"/>
    </source>
</evidence>
<dbReference type="InterPro" id="IPR031322">
    <property type="entry name" value="Shikimate/glucono_kinase"/>
</dbReference>
<organism evidence="6 7">
    <name type="scientific">Penicillium antarcticum</name>
    <dbReference type="NCBI Taxonomy" id="416450"/>
    <lineage>
        <taxon>Eukaryota</taxon>
        <taxon>Fungi</taxon>
        <taxon>Dikarya</taxon>
        <taxon>Ascomycota</taxon>
        <taxon>Pezizomycotina</taxon>
        <taxon>Eurotiomycetes</taxon>
        <taxon>Eurotiomycetidae</taxon>
        <taxon>Eurotiales</taxon>
        <taxon>Aspergillaceae</taxon>
        <taxon>Penicillium</taxon>
    </lineage>
</organism>
<comment type="similarity">
    <text evidence="1">In the 2nd section; belongs to the type-I 3-dehydroquinase family.</text>
</comment>
<comment type="caution">
    <text evidence="6">The sequence shown here is derived from an EMBL/GenBank/DDBJ whole genome shotgun (WGS) entry which is preliminary data.</text>
</comment>
<dbReference type="InterPro" id="IPR001381">
    <property type="entry name" value="DHquinase_I"/>
</dbReference>
<dbReference type="InterPro" id="IPR046346">
    <property type="entry name" value="Aminoacid_DH-like_N_sf"/>
</dbReference>
<evidence type="ECO:0000259" key="5">
    <source>
        <dbReference type="Pfam" id="PF08501"/>
    </source>
</evidence>
<accession>A0A1V6PSY5</accession>
<gene>
    <name evidence="6" type="ORF">PENANT_c039G05186</name>
</gene>
<dbReference type="GO" id="GO:0009423">
    <property type="term" value="P:chorismate biosynthetic process"/>
    <property type="evidence" value="ECO:0007669"/>
    <property type="project" value="TreeGrafter"/>
</dbReference>
<feature type="domain" description="Shikimate dehydrogenase substrate binding N-terminal" evidence="5">
    <location>
        <begin position="489"/>
        <end position="569"/>
    </location>
</feature>
<sequence length="1097" mass="122472">MLDYKPSIPPTVRPSGLPIVEPVPHIMPRDSAPRTFAPDASLVLIGIRGCGKRSLGFVAATALKRRFITEDHYFREVTGVTRQDYLKTYGSQEFQRRDIEVLKMMLDNHRTGCVMECGLGSLTRPVQEHLRRYARSNPVVHLLRDIDRIQQLLGLENQAVRLFREGDPMHRMCSNFEFYNLEDRTRAADDGSPDRRSADYSFKLQEVKEDFTRFVQFITGLDVNYSSYDSPFVLLETPPEFRSFTHAIFVRSSDLIADSVSLADLESGGDAIELCVDRWGPDMAAITSKQVSDLRRNARVPVVLSVDTSSTGINSSETANSRTYFDVLEHGLRLGVEYLVVDLTEDRSRLAGIIRGRGNTKIIGQQVFKPSSPITWDSEGCVALYHEAETSGCQLVRLLRIATKREDNAAVIEFSNKISSLAGDHPPLIAYNIGALGRTSQVFNSILTGVTHPAITRSEENELDPQITSRDAVRALFQSYMLDPLKFYISGENVAYSLSPAMHNAAHQHCGMGHTYTIPDSPSLAVLDRLGRDPHFGGSSVVQPWRVQVYQKLASKSRHAEAIGAINTIMPLRGHADGTMFPLQEQASRRNQAGRVLGWYGENTDWVGIMTCITRHLSPRNAISAKTTGLVIGAGGMARAAIYAMLRLGCRKIFIYNRTKSRAEEVARHFNSWASSQVGSAEVVRVLHSLQQDWPADATQPSLVASCVPADPDRDEPPANFEMPVQWLGSPTGGVILELAYKPLDTPLLRQMRRVRSETGRPWVLSDGLENVTEQGIAQFELMTGRKAPRRLMTYEVLRNYVGDNGSFDEKTIQARLDGIHLYMTWLDYRDTLMPGFSPEQTDSITATWKKRKRDHEETVTLTRPATFTPTTFRVDRPEFDSCSHPLSRHPEGTDISFRPRCLPRKRRNVQSPYHTLQHQVQHQSQQSTHLSPNVYAPNIDPYSPPVSPRTLVPLKYPGQTQASASPSALRPCHICHRRPTTRQVLDAYADCDLCHERACFICLRQCDTVNCGGTFGLADGMHDADINALNGYDAGGEAPSRRKICSSCAVEDVLETGAEIVRCLNCVRGHAHAAWSAHNLSSGWALDDMRHEDMTG</sequence>
<dbReference type="SUPFAM" id="SSF53223">
    <property type="entry name" value="Aminoacid dehydrogenase-like, N-terminal domain"/>
    <property type="match status" value="1"/>
</dbReference>
<dbReference type="PANTHER" id="PTHR21090:SF17">
    <property type="entry name" value="QUINATE REPRESSOR PROTEIN"/>
    <property type="match status" value="1"/>
</dbReference>
<evidence type="ECO:0000256" key="1">
    <source>
        <dbReference type="ARBA" id="ARBA00006477"/>
    </source>
</evidence>
<dbReference type="SUPFAM" id="SSF51735">
    <property type="entry name" value="NAD(P)-binding Rossmann-fold domains"/>
    <property type="match status" value="1"/>
</dbReference>
<dbReference type="FunFam" id="3.20.20.70:FF:000260">
    <property type="entry name" value="Quinate repressor protein"/>
    <property type="match status" value="1"/>
</dbReference>
<dbReference type="Gene3D" id="3.20.20.70">
    <property type="entry name" value="Aldolase class I"/>
    <property type="match status" value="1"/>
</dbReference>
<dbReference type="PANTHER" id="PTHR21090">
    <property type="entry name" value="AROM/DEHYDROQUINATE SYNTHASE"/>
    <property type="match status" value="1"/>
</dbReference>
<dbReference type="Gene3D" id="3.40.50.720">
    <property type="entry name" value="NAD(P)-binding Rossmann-like Domain"/>
    <property type="match status" value="1"/>
</dbReference>
<evidence type="ECO:0000256" key="3">
    <source>
        <dbReference type="SAM" id="MobiDB-lite"/>
    </source>
</evidence>
<protein>
    <submittedName>
        <fullName evidence="6">Uncharacterized protein</fullName>
    </submittedName>
</protein>
<reference evidence="7" key="1">
    <citation type="journal article" date="2017" name="Nat. Microbiol.">
        <title>Global analysis of biosynthetic gene clusters reveals vast potential of secondary metabolite production in Penicillium species.</title>
        <authorList>
            <person name="Nielsen J.C."/>
            <person name="Grijseels S."/>
            <person name="Prigent S."/>
            <person name="Ji B."/>
            <person name="Dainat J."/>
            <person name="Nielsen K.F."/>
            <person name="Frisvad J.C."/>
            <person name="Workman M."/>
            <person name="Nielsen J."/>
        </authorList>
    </citation>
    <scope>NUCLEOTIDE SEQUENCE [LARGE SCALE GENOMIC DNA]</scope>
    <source>
        <strain evidence="7">IBT 31811</strain>
    </source>
</reference>
<dbReference type="Pfam" id="PF01488">
    <property type="entry name" value="Shikimate_DH"/>
    <property type="match status" value="1"/>
</dbReference>
<dbReference type="Pfam" id="PF01202">
    <property type="entry name" value="SKI"/>
    <property type="match status" value="1"/>
</dbReference>
<dbReference type="Gene3D" id="3.40.50.10860">
    <property type="entry name" value="Leucine Dehydrogenase, chain A, domain 1"/>
    <property type="match status" value="1"/>
</dbReference>
<dbReference type="Gene3D" id="3.40.50.300">
    <property type="entry name" value="P-loop containing nucleotide triphosphate hydrolases"/>
    <property type="match status" value="1"/>
</dbReference>
<dbReference type="Proteomes" id="UP000191672">
    <property type="component" value="Unassembled WGS sequence"/>
</dbReference>
<dbReference type="FunFam" id="3.40.50.720:FF:000386">
    <property type="entry name" value="Quinate repressor protein"/>
    <property type="match status" value="1"/>
</dbReference>
<dbReference type="CDD" id="cd01065">
    <property type="entry name" value="NAD_bind_Shikimate_DH"/>
    <property type="match status" value="1"/>
</dbReference>
<dbReference type="CDD" id="cd00502">
    <property type="entry name" value="DHQase_I"/>
    <property type="match status" value="1"/>
</dbReference>
<dbReference type="GO" id="GO:0004764">
    <property type="term" value="F:shikimate 3-dehydrogenase (NADP+) activity"/>
    <property type="evidence" value="ECO:0007669"/>
    <property type="project" value="InterPro"/>
</dbReference>
<dbReference type="Pfam" id="PF01487">
    <property type="entry name" value="DHquinase_I"/>
    <property type="match status" value="1"/>
</dbReference>
<proteinExistence type="inferred from homology"/>
<dbReference type="InterPro" id="IPR013785">
    <property type="entry name" value="Aldolase_TIM"/>
</dbReference>
<dbReference type="STRING" id="416450.A0A1V6PSY5"/>
<feature type="region of interest" description="Disordered" evidence="3">
    <location>
        <begin position="910"/>
        <end position="933"/>
    </location>
</feature>
<dbReference type="InterPro" id="IPR013708">
    <property type="entry name" value="Shikimate_DH-bd_N"/>
</dbReference>
<feature type="compositionally biased region" description="Low complexity" evidence="3">
    <location>
        <begin position="915"/>
        <end position="932"/>
    </location>
</feature>
<dbReference type="GO" id="GO:0003866">
    <property type="term" value="F:3-phosphoshikimate 1-carboxyvinyltransferase activity"/>
    <property type="evidence" value="ECO:0007669"/>
    <property type="project" value="TreeGrafter"/>
</dbReference>
<name>A0A1V6PSY5_9EURO</name>
<evidence type="ECO:0000313" key="6">
    <source>
        <dbReference type="EMBL" id="OQD80124.1"/>
    </source>
</evidence>
<dbReference type="InterPro" id="IPR027417">
    <property type="entry name" value="P-loop_NTPase"/>
</dbReference>